<keyword evidence="3" id="KW-1185">Reference proteome</keyword>
<dbReference type="EMBL" id="CP049742">
    <property type="protein sequence ID" value="QPC45565.1"/>
    <property type="molecule type" value="Genomic_DNA"/>
</dbReference>
<dbReference type="KEGG" id="mcui:G8O30_00525"/>
<sequence>MITKLGQVNIYVPDQAKALAFWQEKMGFRLVKEETFHGMRWYELAADEQNETSIVIHDKAKVAEMSPDVHLGTPSLMFVTKDIEAFRSDLQAKGVFVGDVMEFPTGKVCNFADDQENYFAVMEVR</sequence>
<evidence type="ECO:0000313" key="2">
    <source>
        <dbReference type="EMBL" id="QPC45565.1"/>
    </source>
</evidence>
<dbReference type="InterPro" id="IPR029068">
    <property type="entry name" value="Glyas_Bleomycin-R_OHBP_Dase"/>
</dbReference>
<reference evidence="2 3" key="1">
    <citation type="submission" date="2019-07" db="EMBL/GenBank/DDBJ databases">
        <title>Genome sequence of 2 isolates from Red Sea Mangroves.</title>
        <authorList>
            <person name="Sefrji F."/>
            <person name="Michoud G."/>
            <person name="Merlino G."/>
            <person name="Daffonchio D."/>
        </authorList>
    </citation>
    <scope>NUCLEOTIDE SEQUENCE [LARGE SCALE GENOMIC DNA]</scope>
    <source>
        <strain evidence="2 3">R1DC41</strain>
    </source>
</reference>
<gene>
    <name evidence="2" type="ORF">G8O30_00525</name>
</gene>
<dbReference type="PROSITE" id="PS51819">
    <property type="entry name" value="VOC"/>
    <property type="match status" value="1"/>
</dbReference>
<dbReference type="PANTHER" id="PTHR36437:SF2">
    <property type="entry name" value="GLYOXALASE_BLEOMYCIN RESISTANCE PROTEIN_DIOXYGENASE"/>
    <property type="match status" value="1"/>
</dbReference>
<dbReference type="SUPFAM" id="SSF54593">
    <property type="entry name" value="Glyoxalase/Bleomycin resistance protein/Dihydroxybiphenyl dioxygenase"/>
    <property type="match status" value="1"/>
</dbReference>
<dbReference type="Pfam" id="PF00903">
    <property type="entry name" value="Glyoxalase"/>
    <property type="match status" value="1"/>
</dbReference>
<dbReference type="Proteomes" id="UP000593626">
    <property type="component" value="Chromosome"/>
</dbReference>
<dbReference type="InterPro" id="IPR004360">
    <property type="entry name" value="Glyas_Fos-R_dOase_dom"/>
</dbReference>
<dbReference type="InterPro" id="IPR037523">
    <property type="entry name" value="VOC_core"/>
</dbReference>
<proteinExistence type="predicted"/>
<dbReference type="Gene3D" id="3.10.180.10">
    <property type="entry name" value="2,3-Dihydroxybiphenyl 1,2-Dioxygenase, domain 1"/>
    <property type="match status" value="1"/>
</dbReference>
<accession>A0A7S8C8W0</accession>
<organism evidence="2 3">
    <name type="scientific">Mangrovibacillus cuniculi</name>
    <dbReference type="NCBI Taxonomy" id="2593652"/>
    <lineage>
        <taxon>Bacteria</taxon>
        <taxon>Bacillati</taxon>
        <taxon>Bacillota</taxon>
        <taxon>Bacilli</taxon>
        <taxon>Bacillales</taxon>
        <taxon>Bacillaceae</taxon>
        <taxon>Mangrovibacillus</taxon>
    </lineage>
</organism>
<feature type="domain" description="VOC" evidence="1">
    <location>
        <begin position="4"/>
        <end position="125"/>
    </location>
</feature>
<dbReference type="PANTHER" id="PTHR36437">
    <property type="entry name" value="GLYOXALASE/BLEOMYCIN RESISTANCE PROTEIN/DIOXYGENASE"/>
    <property type="match status" value="1"/>
</dbReference>
<protein>
    <submittedName>
        <fullName evidence="2">VOC family protein</fullName>
    </submittedName>
</protein>
<dbReference type="AlphaFoldDB" id="A0A7S8C8W0"/>
<evidence type="ECO:0000259" key="1">
    <source>
        <dbReference type="PROSITE" id="PS51819"/>
    </source>
</evidence>
<dbReference type="CDD" id="cd07263">
    <property type="entry name" value="VOC_like"/>
    <property type="match status" value="1"/>
</dbReference>
<evidence type="ECO:0000313" key="3">
    <source>
        <dbReference type="Proteomes" id="UP000593626"/>
    </source>
</evidence>
<name>A0A7S8C8W0_9BACI</name>